<comment type="similarity">
    <text evidence="1">Belongs to the cutinase family.</text>
</comment>
<dbReference type="GO" id="GO:0050525">
    <property type="term" value="F:cutinase activity"/>
    <property type="evidence" value="ECO:0007669"/>
    <property type="project" value="UniProtKB-EC"/>
</dbReference>
<reference evidence="8" key="1">
    <citation type="submission" date="2023-03" db="EMBL/GenBank/DDBJ databases">
        <title>Massive genome expansion in bonnet fungi (Mycena s.s.) driven by repeated elements and novel gene families across ecological guilds.</title>
        <authorList>
            <consortium name="Lawrence Berkeley National Laboratory"/>
            <person name="Harder C.B."/>
            <person name="Miyauchi S."/>
            <person name="Viragh M."/>
            <person name="Kuo A."/>
            <person name="Thoen E."/>
            <person name="Andreopoulos B."/>
            <person name="Lu D."/>
            <person name="Skrede I."/>
            <person name="Drula E."/>
            <person name="Henrissat B."/>
            <person name="Morin E."/>
            <person name="Kohler A."/>
            <person name="Barry K."/>
            <person name="LaButti K."/>
            <person name="Morin E."/>
            <person name="Salamov A."/>
            <person name="Lipzen A."/>
            <person name="Mereny Z."/>
            <person name="Hegedus B."/>
            <person name="Baldrian P."/>
            <person name="Stursova M."/>
            <person name="Weitz H."/>
            <person name="Taylor A."/>
            <person name="Grigoriev I.V."/>
            <person name="Nagy L.G."/>
            <person name="Martin F."/>
            <person name="Kauserud H."/>
        </authorList>
    </citation>
    <scope>NUCLEOTIDE SEQUENCE</scope>
    <source>
        <strain evidence="8">CBHHK188m</strain>
    </source>
</reference>
<evidence type="ECO:0000313" key="9">
    <source>
        <dbReference type="Proteomes" id="UP001215280"/>
    </source>
</evidence>
<keyword evidence="3 7" id="KW-0732">Signal</keyword>
<feature type="chain" id="PRO_5042053526" description="cutinase" evidence="7">
    <location>
        <begin position="18"/>
        <end position="147"/>
    </location>
</feature>
<evidence type="ECO:0000256" key="1">
    <source>
        <dbReference type="ARBA" id="ARBA00007534"/>
    </source>
</evidence>
<dbReference type="AlphaFoldDB" id="A0AAD7NY47"/>
<comment type="catalytic activity">
    <reaction evidence="6">
        <text>cutin + H2O = cutin monomers.</text>
        <dbReference type="EC" id="3.1.1.74"/>
    </reaction>
</comment>
<dbReference type="PANTHER" id="PTHR48250:SF2">
    <property type="entry name" value="CUTINASE"/>
    <property type="match status" value="1"/>
</dbReference>
<dbReference type="EMBL" id="JARJLG010000005">
    <property type="protein sequence ID" value="KAJ7780745.1"/>
    <property type="molecule type" value="Genomic_DNA"/>
</dbReference>
<name>A0AAD7NY47_9AGAR</name>
<evidence type="ECO:0000256" key="5">
    <source>
        <dbReference type="ARBA" id="ARBA00023157"/>
    </source>
</evidence>
<evidence type="ECO:0000256" key="4">
    <source>
        <dbReference type="ARBA" id="ARBA00022801"/>
    </source>
</evidence>
<dbReference type="Pfam" id="PF01083">
    <property type="entry name" value="Cutinase"/>
    <property type="match status" value="1"/>
</dbReference>
<dbReference type="GO" id="GO:0016052">
    <property type="term" value="P:carbohydrate catabolic process"/>
    <property type="evidence" value="ECO:0007669"/>
    <property type="project" value="TreeGrafter"/>
</dbReference>
<proteinExistence type="inferred from homology"/>
<keyword evidence="9" id="KW-1185">Reference proteome</keyword>
<dbReference type="Proteomes" id="UP001215280">
    <property type="component" value="Unassembled WGS sequence"/>
</dbReference>
<dbReference type="PANTHER" id="PTHR48250">
    <property type="entry name" value="CUTINASE 2-RELATED"/>
    <property type="match status" value="1"/>
</dbReference>
<feature type="signal peptide" evidence="7">
    <location>
        <begin position="1"/>
        <end position="17"/>
    </location>
</feature>
<dbReference type="EC" id="3.1.1.74" evidence="2"/>
<dbReference type="InterPro" id="IPR011150">
    <property type="entry name" value="Cutinase_monf"/>
</dbReference>
<sequence length="147" mass="15394">MLRALVTVATISFLTLASPVTERQDACTDVIVIFARGTTEPAPIGTIVDPPLQSALESALGGKTLIFTGVEYPADIAGFLEGGDPAGSTTTAQDIGSFMLSDQRGEFLPGYIISSGYSQGAQLVHNSAKQLSASGRSHQRCRDFGED</sequence>
<dbReference type="SUPFAM" id="SSF53474">
    <property type="entry name" value="alpha/beta-Hydrolases"/>
    <property type="match status" value="1"/>
</dbReference>
<evidence type="ECO:0000256" key="6">
    <source>
        <dbReference type="ARBA" id="ARBA00034045"/>
    </source>
</evidence>
<comment type="caution">
    <text evidence="8">The sequence shown here is derived from an EMBL/GenBank/DDBJ whole genome shotgun (WGS) entry which is preliminary data.</text>
</comment>
<gene>
    <name evidence="8" type="ORF">DFH07DRAFT_1055697</name>
</gene>
<evidence type="ECO:0000313" key="8">
    <source>
        <dbReference type="EMBL" id="KAJ7780745.1"/>
    </source>
</evidence>
<evidence type="ECO:0000256" key="2">
    <source>
        <dbReference type="ARBA" id="ARBA00013095"/>
    </source>
</evidence>
<dbReference type="InterPro" id="IPR000675">
    <property type="entry name" value="Cutinase/axe"/>
</dbReference>
<evidence type="ECO:0000256" key="7">
    <source>
        <dbReference type="SAM" id="SignalP"/>
    </source>
</evidence>
<dbReference type="Gene3D" id="3.40.50.1820">
    <property type="entry name" value="alpha/beta hydrolase"/>
    <property type="match status" value="1"/>
</dbReference>
<keyword evidence="4" id="KW-0378">Hydrolase</keyword>
<protein>
    <recommendedName>
        <fullName evidence="2">cutinase</fullName>
        <ecNumber evidence="2">3.1.1.74</ecNumber>
    </recommendedName>
</protein>
<keyword evidence="5" id="KW-1015">Disulfide bond</keyword>
<dbReference type="GO" id="GO:0005576">
    <property type="term" value="C:extracellular region"/>
    <property type="evidence" value="ECO:0007669"/>
    <property type="project" value="InterPro"/>
</dbReference>
<evidence type="ECO:0000256" key="3">
    <source>
        <dbReference type="ARBA" id="ARBA00022729"/>
    </source>
</evidence>
<accession>A0AAD7NY47</accession>
<organism evidence="8 9">
    <name type="scientific">Mycena maculata</name>
    <dbReference type="NCBI Taxonomy" id="230809"/>
    <lineage>
        <taxon>Eukaryota</taxon>
        <taxon>Fungi</taxon>
        <taxon>Dikarya</taxon>
        <taxon>Basidiomycota</taxon>
        <taxon>Agaricomycotina</taxon>
        <taxon>Agaricomycetes</taxon>
        <taxon>Agaricomycetidae</taxon>
        <taxon>Agaricales</taxon>
        <taxon>Marasmiineae</taxon>
        <taxon>Mycenaceae</taxon>
        <taxon>Mycena</taxon>
    </lineage>
</organism>
<dbReference type="InterPro" id="IPR029058">
    <property type="entry name" value="AB_hydrolase_fold"/>
</dbReference>